<evidence type="ECO:0000256" key="3">
    <source>
        <dbReference type="ARBA" id="ARBA00023125"/>
    </source>
</evidence>
<evidence type="ECO:0000256" key="5">
    <source>
        <dbReference type="ARBA" id="ARBA00023242"/>
    </source>
</evidence>
<dbReference type="PROSITE" id="PS50863">
    <property type="entry name" value="B3"/>
    <property type="match status" value="2"/>
</dbReference>
<gene>
    <name evidence="7" type="ORF">P3X46_025517</name>
</gene>
<accession>A0ABQ9L8J3</accession>
<organism evidence="7 8">
    <name type="scientific">Hevea brasiliensis</name>
    <name type="common">Para rubber tree</name>
    <name type="synonym">Siphonia brasiliensis</name>
    <dbReference type="NCBI Taxonomy" id="3981"/>
    <lineage>
        <taxon>Eukaryota</taxon>
        <taxon>Viridiplantae</taxon>
        <taxon>Streptophyta</taxon>
        <taxon>Embryophyta</taxon>
        <taxon>Tracheophyta</taxon>
        <taxon>Spermatophyta</taxon>
        <taxon>Magnoliopsida</taxon>
        <taxon>eudicotyledons</taxon>
        <taxon>Gunneridae</taxon>
        <taxon>Pentapetalae</taxon>
        <taxon>rosids</taxon>
        <taxon>fabids</taxon>
        <taxon>Malpighiales</taxon>
        <taxon>Euphorbiaceae</taxon>
        <taxon>Crotonoideae</taxon>
        <taxon>Micrandreae</taxon>
        <taxon>Hevea</taxon>
    </lineage>
</organism>
<comment type="caution">
    <text evidence="7">The sequence shown here is derived from an EMBL/GenBank/DDBJ whole genome shotgun (WGS) entry which is preliminary data.</text>
</comment>
<dbReference type="InterPro" id="IPR050655">
    <property type="entry name" value="Plant_B3_domain"/>
</dbReference>
<dbReference type="PANTHER" id="PTHR31920">
    <property type="entry name" value="B3 DOMAIN-CONTAINING"/>
    <property type="match status" value="1"/>
</dbReference>
<keyword evidence="4" id="KW-0804">Transcription</keyword>
<keyword evidence="3" id="KW-0238">DNA-binding</keyword>
<dbReference type="Proteomes" id="UP001174677">
    <property type="component" value="Chromosome 14"/>
</dbReference>
<dbReference type="Pfam" id="PF02362">
    <property type="entry name" value="B3"/>
    <property type="match status" value="2"/>
</dbReference>
<evidence type="ECO:0000256" key="1">
    <source>
        <dbReference type="ARBA" id="ARBA00004123"/>
    </source>
</evidence>
<evidence type="ECO:0000313" key="7">
    <source>
        <dbReference type="EMBL" id="KAJ9160083.1"/>
    </source>
</evidence>
<protein>
    <recommendedName>
        <fullName evidence="6">TF-B3 domain-containing protein</fullName>
    </recommendedName>
</protein>
<name>A0ABQ9L8J3_HEVBR</name>
<keyword evidence="8" id="KW-1185">Reference proteome</keyword>
<evidence type="ECO:0000256" key="4">
    <source>
        <dbReference type="ARBA" id="ARBA00023163"/>
    </source>
</evidence>
<dbReference type="SUPFAM" id="SSF101936">
    <property type="entry name" value="DNA-binding pseudobarrel domain"/>
    <property type="match status" value="2"/>
</dbReference>
<feature type="domain" description="TF-B3" evidence="6">
    <location>
        <begin position="10"/>
        <end position="104"/>
    </location>
</feature>
<dbReference type="PANTHER" id="PTHR31920:SF108">
    <property type="entry name" value="B3 DOMAIN-CONTAINING TRANSCRIPTION FACTOR VRN1-LIKE"/>
    <property type="match status" value="1"/>
</dbReference>
<dbReference type="Gene3D" id="2.40.330.10">
    <property type="entry name" value="DNA-binding pseudobarrel domain"/>
    <property type="match status" value="2"/>
</dbReference>
<keyword evidence="5" id="KW-0539">Nucleus</keyword>
<dbReference type="SMART" id="SM01019">
    <property type="entry name" value="B3"/>
    <property type="match status" value="2"/>
</dbReference>
<reference evidence="7" key="1">
    <citation type="journal article" date="2023" name="Plant Biotechnol. J.">
        <title>Chromosome-level wild Hevea brasiliensis genome provides new tools for genomic-assisted breeding and valuable loci to elevate rubber yield.</title>
        <authorList>
            <person name="Cheng H."/>
            <person name="Song X."/>
            <person name="Hu Y."/>
            <person name="Wu T."/>
            <person name="Yang Q."/>
            <person name="An Z."/>
            <person name="Feng S."/>
            <person name="Deng Z."/>
            <person name="Wu W."/>
            <person name="Zeng X."/>
            <person name="Tu M."/>
            <person name="Wang X."/>
            <person name="Huang H."/>
        </authorList>
    </citation>
    <scope>NUCLEOTIDE SEQUENCE</scope>
    <source>
        <strain evidence="7">MT/VB/25A 57/8</strain>
    </source>
</reference>
<feature type="domain" description="TF-B3" evidence="6">
    <location>
        <begin position="182"/>
        <end position="276"/>
    </location>
</feature>
<proteinExistence type="predicted"/>
<dbReference type="CDD" id="cd10017">
    <property type="entry name" value="B3_DNA"/>
    <property type="match status" value="2"/>
</dbReference>
<dbReference type="InterPro" id="IPR015300">
    <property type="entry name" value="DNA-bd_pseudobarrel_sf"/>
</dbReference>
<evidence type="ECO:0000256" key="2">
    <source>
        <dbReference type="ARBA" id="ARBA00023015"/>
    </source>
</evidence>
<evidence type="ECO:0000259" key="6">
    <source>
        <dbReference type="PROSITE" id="PS50863"/>
    </source>
</evidence>
<sequence length="282" mass="32255">MDFNEGDGPRFFKLVHESTIAEGKLMVPNKFVRQHGNCLSSPVITLEVPSGAKWEVERLNNEGEIWLGEGWKEFAQHHSLEQDYVIFFKHVEDCHFDVIICDESGLEIEYPDHDSDVVEVIELDMEEEEEEQEQEQEQEQGGEDGIQLVHENCNGKQAIKAFPSITSPALEASDNFTTNYPSFKKVVQPDHLEHSNMNVPVSFIQKHMESKTHTVMLQVADRAWTVKLMYYPSSNMGCLSYGFSKFARENSLVVGDVCVFELIQRNVLKVSIFKSNCTWMGK</sequence>
<keyword evidence="2" id="KW-0805">Transcription regulation</keyword>
<dbReference type="InterPro" id="IPR003340">
    <property type="entry name" value="B3_DNA-bd"/>
</dbReference>
<comment type="subcellular location">
    <subcellularLocation>
        <location evidence="1">Nucleus</location>
    </subcellularLocation>
</comment>
<dbReference type="EMBL" id="JARPOI010000014">
    <property type="protein sequence ID" value="KAJ9160083.1"/>
    <property type="molecule type" value="Genomic_DNA"/>
</dbReference>
<evidence type="ECO:0000313" key="8">
    <source>
        <dbReference type="Proteomes" id="UP001174677"/>
    </source>
</evidence>